<evidence type="ECO:0000256" key="1">
    <source>
        <dbReference type="SAM" id="Phobius"/>
    </source>
</evidence>
<gene>
    <name evidence="4" type="ORF">GCM10022291_14370</name>
</gene>
<dbReference type="RefSeq" id="WP_344787466.1">
    <property type="nucleotide sequence ID" value="NZ_BAABCA010000003.1"/>
</dbReference>
<dbReference type="InterPro" id="IPR006860">
    <property type="entry name" value="FecR"/>
</dbReference>
<evidence type="ECO:0000313" key="5">
    <source>
        <dbReference type="Proteomes" id="UP001501496"/>
    </source>
</evidence>
<dbReference type="Gene3D" id="2.60.120.1440">
    <property type="match status" value="1"/>
</dbReference>
<sequence length="397" mass="45849">MNTNEVDKKDFQELIEKYLDGKISLEEIKLLVNYYESYQQEHEWVEALGSKNKIKQRMLINILDELQNEDKAILAIPFYKKPIFKYAVAATIALLIALPFIFESNIINNQQTIVNTTINNNIEIGTSKATLTLGDNSVVRLEKGKQLKIDNIFSNGQQLVYNKKRPKTKTRAQNTKVKIEYNYLTIPRGGEFYVVLADGTEVWLNSETQLKYPTTFVKGEERRVELVYGEAYFHASPSTKHSGSKFKVINKVQDIEVLGTEFNIKAYKDEDFTYTTLIEGAVKVNNGSHTETLKPNEQSILNNNNKDFVVAKVDTYSEIAWKRGLFSFKRKTLKEIAKVLSRWYDVNFVFENKELEDVQFKGVISRNQNIEEILIQIQNTNYINAYEINDNTISLKN</sequence>
<accession>A0ABP8C6I9</accession>
<dbReference type="InterPro" id="IPR032508">
    <property type="entry name" value="FecR_C"/>
</dbReference>
<name>A0ABP8C6I9_9FLAO</name>
<evidence type="ECO:0000259" key="3">
    <source>
        <dbReference type="Pfam" id="PF16344"/>
    </source>
</evidence>
<dbReference type="Proteomes" id="UP001501496">
    <property type="component" value="Unassembled WGS sequence"/>
</dbReference>
<dbReference type="PANTHER" id="PTHR30273">
    <property type="entry name" value="PERIPLASMIC SIGNAL SENSOR AND SIGMA FACTOR ACTIVATOR FECR-RELATED"/>
    <property type="match status" value="1"/>
</dbReference>
<reference evidence="5" key="1">
    <citation type="journal article" date="2019" name="Int. J. Syst. Evol. Microbiol.">
        <title>The Global Catalogue of Microorganisms (GCM) 10K type strain sequencing project: providing services to taxonomists for standard genome sequencing and annotation.</title>
        <authorList>
            <consortium name="The Broad Institute Genomics Platform"/>
            <consortium name="The Broad Institute Genome Sequencing Center for Infectious Disease"/>
            <person name="Wu L."/>
            <person name="Ma J."/>
        </authorList>
    </citation>
    <scope>NUCLEOTIDE SEQUENCE [LARGE SCALE GENOMIC DNA]</scope>
    <source>
        <strain evidence="5">JCM 17630</strain>
    </source>
</reference>
<evidence type="ECO:0000259" key="2">
    <source>
        <dbReference type="Pfam" id="PF04773"/>
    </source>
</evidence>
<comment type="caution">
    <text evidence="4">The sequence shown here is derived from an EMBL/GenBank/DDBJ whole genome shotgun (WGS) entry which is preliminary data.</text>
</comment>
<keyword evidence="1" id="KW-0472">Membrane</keyword>
<dbReference type="PANTHER" id="PTHR30273:SF2">
    <property type="entry name" value="PROTEIN FECR"/>
    <property type="match status" value="1"/>
</dbReference>
<keyword evidence="1" id="KW-0812">Transmembrane</keyword>
<evidence type="ECO:0000313" key="4">
    <source>
        <dbReference type="EMBL" id="GAA4234595.1"/>
    </source>
</evidence>
<dbReference type="InterPro" id="IPR012373">
    <property type="entry name" value="Ferrdict_sens_TM"/>
</dbReference>
<organism evidence="4 5">
    <name type="scientific">Postechiella marina</name>
    <dbReference type="NCBI Taxonomy" id="943941"/>
    <lineage>
        <taxon>Bacteria</taxon>
        <taxon>Pseudomonadati</taxon>
        <taxon>Bacteroidota</taxon>
        <taxon>Flavobacteriia</taxon>
        <taxon>Flavobacteriales</taxon>
        <taxon>Flavobacteriaceae</taxon>
        <taxon>Postechiella</taxon>
    </lineage>
</organism>
<keyword evidence="5" id="KW-1185">Reference proteome</keyword>
<feature type="domain" description="FecR protein" evidence="2">
    <location>
        <begin position="188"/>
        <end position="283"/>
    </location>
</feature>
<feature type="transmembrane region" description="Helical" evidence="1">
    <location>
        <begin position="83"/>
        <end position="102"/>
    </location>
</feature>
<protein>
    <submittedName>
        <fullName evidence="4">DUF4974 domain-containing protein</fullName>
    </submittedName>
</protein>
<dbReference type="EMBL" id="BAABCA010000003">
    <property type="protein sequence ID" value="GAA4234595.1"/>
    <property type="molecule type" value="Genomic_DNA"/>
</dbReference>
<dbReference type="Pfam" id="PF16344">
    <property type="entry name" value="FecR_C"/>
    <property type="match status" value="1"/>
</dbReference>
<keyword evidence="1" id="KW-1133">Transmembrane helix</keyword>
<feature type="domain" description="Protein FecR C-terminal" evidence="3">
    <location>
        <begin position="326"/>
        <end position="393"/>
    </location>
</feature>
<dbReference type="Pfam" id="PF04773">
    <property type="entry name" value="FecR"/>
    <property type="match status" value="1"/>
</dbReference>
<proteinExistence type="predicted"/>
<dbReference type="Gene3D" id="3.55.50.30">
    <property type="match status" value="1"/>
</dbReference>